<dbReference type="Proteomes" id="UP000037822">
    <property type="component" value="Unassembled WGS sequence"/>
</dbReference>
<evidence type="ECO:0000313" key="1">
    <source>
        <dbReference type="EMBL" id="KPH80549.1"/>
    </source>
</evidence>
<reference evidence="1 2" key="1">
    <citation type="submission" date="2015-07" db="EMBL/GenBank/DDBJ databases">
        <title>Whole genome sequencing of Bosea vaviloviae isolated from cave pool.</title>
        <authorList>
            <person name="Tan N.E.H."/>
            <person name="Lee Y.P."/>
            <person name="Gan H.M."/>
            <person name="Barton H."/>
            <person name="Savka M.A."/>
        </authorList>
    </citation>
    <scope>NUCLEOTIDE SEQUENCE [LARGE SCALE GENOMIC DNA]</scope>
    <source>
        <strain evidence="1 2">SD260</strain>
    </source>
</reference>
<evidence type="ECO:0000313" key="2">
    <source>
        <dbReference type="Proteomes" id="UP000037822"/>
    </source>
</evidence>
<dbReference type="AlphaFoldDB" id="A0A0N0MB73"/>
<organism evidence="1 2">
    <name type="scientific">Bosea vaviloviae</name>
    <dbReference type="NCBI Taxonomy" id="1526658"/>
    <lineage>
        <taxon>Bacteria</taxon>
        <taxon>Pseudomonadati</taxon>
        <taxon>Pseudomonadota</taxon>
        <taxon>Alphaproteobacteria</taxon>
        <taxon>Hyphomicrobiales</taxon>
        <taxon>Boseaceae</taxon>
        <taxon>Bosea</taxon>
    </lineage>
</organism>
<dbReference type="EMBL" id="LGSZ01000040">
    <property type="protein sequence ID" value="KPH80549.1"/>
    <property type="molecule type" value="Genomic_DNA"/>
</dbReference>
<name>A0A0N0MB73_9HYPH</name>
<proteinExistence type="predicted"/>
<protein>
    <submittedName>
        <fullName evidence="1">Uncharacterized protein</fullName>
    </submittedName>
</protein>
<dbReference type="PATRIC" id="fig|1526658.3.peg.3895"/>
<gene>
    <name evidence="1" type="ORF">AE618_12305</name>
</gene>
<comment type="caution">
    <text evidence="1">The sequence shown here is derived from an EMBL/GenBank/DDBJ whole genome shotgun (WGS) entry which is preliminary data.</text>
</comment>
<keyword evidence="2" id="KW-1185">Reference proteome</keyword>
<sequence>MASATRLSDEAREAAWHAMCVLTAEYKAFSVATIANLTPGAAYPPIAEWVGWLQREMVLKPAGPQRLAVAVISQLPPPRNRMTNGRGAQQQRQIWTAMRKLRSWTDQDLVEAAATDECEMTLNAVRNYSRALAKVGIVQVTATLTRLKPARDTGPRAPVSFSDGSVFDLNLGDFVNPNSSRRAA</sequence>
<accession>A0A0N0MB73</accession>
<dbReference type="OrthoDB" id="8080957at2"/>
<dbReference type="RefSeq" id="WP_054209352.1">
    <property type="nucleotide sequence ID" value="NZ_LGSZ01000040.1"/>
</dbReference>